<accession>A0A4P5ZFU1</accession>
<name>A0A4P5ZFU1_PLAAG</name>
<gene>
    <name evidence="2" type="ORF">PA905_17740</name>
</gene>
<reference evidence="3" key="1">
    <citation type="submission" date="2019-02" db="EMBL/GenBank/DDBJ databases">
        <title>Draft genome sequence of Planktothrix agardhii NIES-905.</title>
        <authorList>
            <person name="Yamaguchi H."/>
            <person name="Suzuki S."/>
            <person name="Kawachi M."/>
        </authorList>
    </citation>
    <scope>NUCLEOTIDE SEQUENCE [LARGE SCALE GENOMIC DNA]</scope>
    <source>
        <strain evidence="3">CCAP 1459/11A</strain>
    </source>
</reference>
<sequence length="1438" mass="165065">MQLHQIVRINELGIVANAVNFGMMADADKNLKLCQGFVFNYNHGNPKSSTLGVLDAIQKSYQSVNQANIHLVVQDYGKGKSHLALVAANYFKQLLDSPEVKGILNQIKIASEDNQGIVEDLTTYKRRNPQHLVICISGDDGLDLRQIFLRSLGQTLETEGITDSLAQQMCQKPLEYLTQLTESQKEIANQYLENNDYQGDLDSIIELLNQDNYRVVSTVKSISGELNNGFTIDFKTDLSVEKILEELINELCSGANAKYSGILILFDELNYYLKSWATDSVKAGGACLQSITNICENYKSKIALVCFTQIRPLKSVPNQSAEDYKKLASRLEIAESTYEPVSSLELVIKGLLDQQVNPNLWNQFCQTWNNTLLGDSRKAHETRINIYRERGWTLQDFQTNLTLGCFPLHPLNSYLLCNLDFTQGRTVIQYIKENVKKFINSQPVEKNGKLNYIPAISLIGFFEQLEFSRHYSEYQKASDTIASSATEAEKAVLKGLFLFYVSQNKLNKSESEKHDVILSELTGLSEKETKETLDILSHKKQVIYLNTGDNTYRFYSGSNLLEISQEIEEEVSKKLNEISVNLAVNHCQEEVETYFPSQKAEGIDFINKNKLLNDEWFFEYKFYNISDFKRLLNSHQAVENLEGKGIFAYVLAETLEELQNLRHQINDLLSQAKNKKQIAVAIPNKPIRDICKDLLTIDIITRKGRSEKEESGTAYGQYKKQLQEKIKREVKAIIGSSTYYCLELDQLTTVQKQNPESVVSHLLKQLYPFVPPLAKNDKMALNSSTGNTIIGYTVKRLLEDELNPTKFPNQSYNTLVNQVFVNSWGLFTTTSQKYSVQIPTNKNVREAWDKIDQLTALEDKKRTSINIDKIWQELSNSPFGYNEYTFTMLFTAWIVYDRSEVMLHGSFGIPKNTKEQVLIQEKSIKDWATTNVFDKPKDFVNKWILAPGKTPRLIRSQTVACPEIPGTIDYNKAEKLIKEIDQFINSADPDQAKVQEVTPKRKQLLAEIKKINDWFKPVEEAENLLDDVNLETLLKLYPSLQQQPKNINLASPLKSDSIDSIVVNRTSQQKQRQADALQKVQDKIEETVIQLTDKSESLKTQQEYGRYQGELETAIEKITQVSYLPPRLIKTLNYSLDVATRKLDEIQHQTEIKDCLEKINLRYNSLSTNASQEDYIKALSEIANLTNNLEIVKQESQYQTIIQDIESQQTDLETTLKIWSEKLTGITKNEALKLSQEVSQQKNRFTQIESAQRVNQILEQLNPIILQISNEEETEVRKQQQNSEIMQQLRQNNPKFLNTIILCQQGIKEITNLRSQLNYPERFNTEIEQLINALNNQVFDFQQQFENLKEQISKVETDQQLSQLQTDLAKLDLIFKDSDDYSDYQQLLEVIKTQSIDRQNESQENQIIALFTQLPPERQQILYSKLGEYLSEKEEINE</sequence>
<evidence type="ECO:0000313" key="3">
    <source>
        <dbReference type="Proteomes" id="UP000299794"/>
    </source>
</evidence>
<feature type="coiled-coil region" evidence="1">
    <location>
        <begin position="651"/>
        <end position="678"/>
    </location>
</feature>
<dbReference type="RefSeq" id="WP_141294168.1">
    <property type="nucleotide sequence ID" value="NZ_BJCD01000038.1"/>
</dbReference>
<comment type="caution">
    <text evidence="2">The sequence shown here is derived from an EMBL/GenBank/DDBJ whole genome shotgun (WGS) entry which is preliminary data.</text>
</comment>
<evidence type="ECO:0000256" key="1">
    <source>
        <dbReference type="SAM" id="Coils"/>
    </source>
</evidence>
<protein>
    <submittedName>
        <fullName evidence="2">Uncharacterized protein</fullName>
    </submittedName>
</protein>
<feature type="coiled-coil region" evidence="1">
    <location>
        <begin position="1324"/>
        <end position="1358"/>
    </location>
</feature>
<dbReference type="EMBL" id="BJCD01000038">
    <property type="protein sequence ID" value="GDZ93934.1"/>
    <property type="molecule type" value="Genomic_DNA"/>
</dbReference>
<keyword evidence="1" id="KW-0175">Coiled coil</keyword>
<evidence type="ECO:0000313" key="2">
    <source>
        <dbReference type="EMBL" id="GDZ93934.1"/>
    </source>
</evidence>
<dbReference type="Proteomes" id="UP000299794">
    <property type="component" value="Unassembled WGS sequence"/>
</dbReference>
<proteinExistence type="predicted"/>
<organism evidence="2 3">
    <name type="scientific">Planktothrix agardhii CCAP 1459/11A</name>
    <dbReference type="NCBI Taxonomy" id="282420"/>
    <lineage>
        <taxon>Bacteria</taxon>
        <taxon>Bacillati</taxon>
        <taxon>Cyanobacteriota</taxon>
        <taxon>Cyanophyceae</taxon>
        <taxon>Oscillatoriophycideae</taxon>
        <taxon>Oscillatoriales</taxon>
        <taxon>Microcoleaceae</taxon>
        <taxon>Planktothrix</taxon>
    </lineage>
</organism>